<dbReference type="AlphaFoldDB" id="A0AAD4GHS6"/>
<sequence length="162" mass="18178">MEPTNKTTINQPQAAIEMSITNPAPTNNHQEHHHAKRLRGGGAGKDCFIAAIECFLCFECCKVHYPCAYSPLTHNTDRLGRAVASALQISFAALAKCAAKRWSNCMHVLCCDVYMDPILCCILNTIVAFRSTIVYELRFVYRTILFHGRTFTSVAVEVPYKY</sequence>
<accession>A0AAD4GHS6</accession>
<reference evidence="1" key="2">
    <citation type="journal article" date="2020" name="Nat. Commun.">
        <title>Large-scale genome sequencing of mycorrhizal fungi provides insights into the early evolution of symbiotic traits.</title>
        <authorList>
            <person name="Miyauchi S."/>
            <person name="Kiss E."/>
            <person name="Kuo A."/>
            <person name="Drula E."/>
            <person name="Kohler A."/>
            <person name="Sanchez-Garcia M."/>
            <person name="Morin E."/>
            <person name="Andreopoulos B."/>
            <person name="Barry K.W."/>
            <person name="Bonito G."/>
            <person name="Buee M."/>
            <person name="Carver A."/>
            <person name="Chen C."/>
            <person name="Cichocki N."/>
            <person name="Clum A."/>
            <person name="Culley D."/>
            <person name="Crous P.W."/>
            <person name="Fauchery L."/>
            <person name="Girlanda M."/>
            <person name="Hayes R.D."/>
            <person name="Keri Z."/>
            <person name="LaButti K."/>
            <person name="Lipzen A."/>
            <person name="Lombard V."/>
            <person name="Magnuson J."/>
            <person name="Maillard F."/>
            <person name="Murat C."/>
            <person name="Nolan M."/>
            <person name="Ohm R.A."/>
            <person name="Pangilinan J."/>
            <person name="Pereira M.F."/>
            <person name="Perotto S."/>
            <person name="Peter M."/>
            <person name="Pfister S."/>
            <person name="Riley R."/>
            <person name="Sitrit Y."/>
            <person name="Stielow J.B."/>
            <person name="Szollosi G."/>
            <person name="Zifcakova L."/>
            <person name="Stursova M."/>
            <person name="Spatafora J.W."/>
            <person name="Tedersoo L."/>
            <person name="Vaario L.M."/>
            <person name="Yamada A."/>
            <person name="Yan M."/>
            <person name="Wang P."/>
            <person name="Xu J."/>
            <person name="Bruns T."/>
            <person name="Baldrian P."/>
            <person name="Vilgalys R."/>
            <person name="Dunand C."/>
            <person name="Henrissat B."/>
            <person name="Grigoriev I.V."/>
            <person name="Hibbett D."/>
            <person name="Nagy L.G."/>
            <person name="Martin F.M."/>
        </authorList>
    </citation>
    <scope>NUCLEOTIDE SEQUENCE</scope>
    <source>
        <strain evidence="1">BED1</strain>
    </source>
</reference>
<evidence type="ECO:0000313" key="2">
    <source>
        <dbReference type="Proteomes" id="UP001194468"/>
    </source>
</evidence>
<reference evidence="1" key="1">
    <citation type="submission" date="2019-10" db="EMBL/GenBank/DDBJ databases">
        <authorList>
            <consortium name="DOE Joint Genome Institute"/>
            <person name="Kuo A."/>
            <person name="Miyauchi S."/>
            <person name="Kiss E."/>
            <person name="Drula E."/>
            <person name="Kohler A."/>
            <person name="Sanchez-Garcia M."/>
            <person name="Andreopoulos B."/>
            <person name="Barry K.W."/>
            <person name="Bonito G."/>
            <person name="Buee M."/>
            <person name="Carver A."/>
            <person name="Chen C."/>
            <person name="Cichocki N."/>
            <person name="Clum A."/>
            <person name="Culley D."/>
            <person name="Crous P.W."/>
            <person name="Fauchery L."/>
            <person name="Girlanda M."/>
            <person name="Hayes R."/>
            <person name="Keri Z."/>
            <person name="LaButti K."/>
            <person name="Lipzen A."/>
            <person name="Lombard V."/>
            <person name="Magnuson J."/>
            <person name="Maillard F."/>
            <person name="Morin E."/>
            <person name="Murat C."/>
            <person name="Nolan M."/>
            <person name="Ohm R."/>
            <person name="Pangilinan J."/>
            <person name="Pereira M."/>
            <person name="Perotto S."/>
            <person name="Peter M."/>
            <person name="Riley R."/>
            <person name="Sitrit Y."/>
            <person name="Stielow B."/>
            <person name="Szollosi G."/>
            <person name="Zifcakova L."/>
            <person name="Stursova M."/>
            <person name="Spatafora J.W."/>
            <person name="Tedersoo L."/>
            <person name="Vaario L.-M."/>
            <person name="Yamada A."/>
            <person name="Yan M."/>
            <person name="Wang P."/>
            <person name="Xu J."/>
            <person name="Bruns T."/>
            <person name="Baldrian P."/>
            <person name="Vilgalys R."/>
            <person name="Henrissat B."/>
            <person name="Grigoriev I.V."/>
            <person name="Hibbett D."/>
            <person name="Nagy L.G."/>
            <person name="Martin F.M."/>
        </authorList>
    </citation>
    <scope>NUCLEOTIDE SEQUENCE</scope>
    <source>
        <strain evidence="1">BED1</strain>
    </source>
</reference>
<evidence type="ECO:0000313" key="1">
    <source>
        <dbReference type="EMBL" id="KAF8443164.1"/>
    </source>
</evidence>
<gene>
    <name evidence="1" type="ORF">L210DRAFT_3477473</name>
</gene>
<dbReference type="EMBL" id="WHUW01000008">
    <property type="protein sequence ID" value="KAF8443164.1"/>
    <property type="molecule type" value="Genomic_DNA"/>
</dbReference>
<organism evidence="1 2">
    <name type="scientific">Boletus edulis BED1</name>
    <dbReference type="NCBI Taxonomy" id="1328754"/>
    <lineage>
        <taxon>Eukaryota</taxon>
        <taxon>Fungi</taxon>
        <taxon>Dikarya</taxon>
        <taxon>Basidiomycota</taxon>
        <taxon>Agaricomycotina</taxon>
        <taxon>Agaricomycetes</taxon>
        <taxon>Agaricomycetidae</taxon>
        <taxon>Boletales</taxon>
        <taxon>Boletineae</taxon>
        <taxon>Boletaceae</taxon>
        <taxon>Boletoideae</taxon>
        <taxon>Boletus</taxon>
    </lineage>
</organism>
<dbReference type="Proteomes" id="UP001194468">
    <property type="component" value="Unassembled WGS sequence"/>
</dbReference>
<keyword evidence="2" id="KW-1185">Reference proteome</keyword>
<protein>
    <submittedName>
        <fullName evidence="1">Uncharacterized protein</fullName>
    </submittedName>
</protein>
<proteinExistence type="predicted"/>
<comment type="caution">
    <text evidence="1">The sequence shown here is derived from an EMBL/GenBank/DDBJ whole genome shotgun (WGS) entry which is preliminary data.</text>
</comment>
<name>A0AAD4GHS6_BOLED</name>